<dbReference type="InterPro" id="IPR003594">
    <property type="entry name" value="HATPase_dom"/>
</dbReference>
<reference evidence="11 12" key="1">
    <citation type="submission" date="2020-08" db="EMBL/GenBank/DDBJ databases">
        <title>Genomic Encyclopedia of Type Strains, Phase IV (KMG-V): Genome sequencing to study the core and pangenomes of soil and plant-associated prokaryotes.</title>
        <authorList>
            <person name="Whitman W."/>
        </authorList>
    </citation>
    <scope>NUCLEOTIDE SEQUENCE [LARGE SCALE GENOMIC DNA]</scope>
    <source>
        <strain evidence="11 12">JPY162</strain>
    </source>
</reference>
<evidence type="ECO:0000256" key="2">
    <source>
        <dbReference type="ARBA" id="ARBA00012438"/>
    </source>
</evidence>
<feature type="domain" description="Histidine kinase" evidence="10">
    <location>
        <begin position="1"/>
        <end position="82"/>
    </location>
</feature>
<evidence type="ECO:0000256" key="5">
    <source>
        <dbReference type="ARBA" id="ARBA00022741"/>
    </source>
</evidence>
<dbReference type="AlphaFoldDB" id="A0A7W8P3J1"/>
<feature type="region of interest" description="Disordered" evidence="9">
    <location>
        <begin position="66"/>
        <end position="86"/>
    </location>
</feature>
<dbReference type="PANTHER" id="PTHR43065:SF10">
    <property type="entry name" value="PEROXIDE STRESS-ACTIVATED HISTIDINE KINASE MAK3"/>
    <property type="match status" value="1"/>
</dbReference>
<dbReference type="SUPFAM" id="SSF55874">
    <property type="entry name" value="ATPase domain of HSP90 chaperone/DNA topoisomerase II/histidine kinase"/>
    <property type="match status" value="1"/>
</dbReference>
<gene>
    <name evidence="11" type="ORF">HDG41_004372</name>
</gene>
<keyword evidence="8" id="KW-0902">Two-component regulatory system</keyword>
<dbReference type="GO" id="GO:0005524">
    <property type="term" value="F:ATP binding"/>
    <property type="evidence" value="ECO:0007669"/>
    <property type="project" value="UniProtKB-KW"/>
</dbReference>
<evidence type="ECO:0000256" key="9">
    <source>
        <dbReference type="SAM" id="MobiDB-lite"/>
    </source>
</evidence>
<keyword evidence="5" id="KW-0547">Nucleotide-binding</keyword>
<evidence type="ECO:0000256" key="4">
    <source>
        <dbReference type="ARBA" id="ARBA00022679"/>
    </source>
</evidence>
<comment type="caution">
    <text evidence="11">The sequence shown here is derived from an EMBL/GenBank/DDBJ whole genome shotgun (WGS) entry which is preliminary data.</text>
</comment>
<dbReference type="Gene3D" id="3.30.565.10">
    <property type="entry name" value="Histidine kinase-like ATPase, C-terminal domain"/>
    <property type="match status" value="1"/>
</dbReference>
<dbReference type="InterPro" id="IPR036890">
    <property type="entry name" value="HATPase_C_sf"/>
</dbReference>
<keyword evidence="4" id="KW-0808">Transferase</keyword>
<keyword evidence="7" id="KW-0067">ATP-binding</keyword>
<dbReference type="EC" id="2.7.13.3" evidence="2"/>
<comment type="catalytic activity">
    <reaction evidence="1">
        <text>ATP + protein L-histidine = ADP + protein N-phospho-L-histidine.</text>
        <dbReference type="EC" id="2.7.13.3"/>
    </reaction>
</comment>
<evidence type="ECO:0000256" key="8">
    <source>
        <dbReference type="ARBA" id="ARBA00023012"/>
    </source>
</evidence>
<dbReference type="GO" id="GO:0004673">
    <property type="term" value="F:protein histidine kinase activity"/>
    <property type="evidence" value="ECO:0007669"/>
    <property type="project" value="UniProtKB-EC"/>
</dbReference>
<dbReference type="Proteomes" id="UP000592820">
    <property type="component" value="Unassembled WGS sequence"/>
</dbReference>
<dbReference type="PRINTS" id="PR00344">
    <property type="entry name" value="BCTRLSENSOR"/>
</dbReference>
<evidence type="ECO:0000256" key="3">
    <source>
        <dbReference type="ARBA" id="ARBA00022553"/>
    </source>
</evidence>
<proteinExistence type="predicted"/>
<dbReference type="GO" id="GO:0000160">
    <property type="term" value="P:phosphorelay signal transduction system"/>
    <property type="evidence" value="ECO:0007669"/>
    <property type="project" value="UniProtKB-KW"/>
</dbReference>
<dbReference type="PANTHER" id="PTHR43065">
    <property type="entry name" value="SENSOR HISTIDINE KINASE"/>
    <property type="match status" value="1"/>
</dbReference>
<dbReference type="InterPro" id="IPR005467">
    <property type="entry name" value="His_kinase_dom"/>
</dbReference>
<sequence length="86" mass="8810">MRVSTSEADGAGVVVSVRDSGPGFGPNGPEHAFNAFYTTKATGLGMGLPICRSIIDAHGGRSWVGESTPRGEAVQSTVPLHASPML</sequence>
<evidence type="ECO:0000256" key="1">
    <source>
        <dbReference type="ARBA" id="ARBA00000085"/>
    </source>
</evidence>
<dbReference type="EMBL" id="JACHDE010000007">
    <property type="protein sequence ID" value="MBB5402286.1"/>
    <property type="molecule type" value="Genomic_DNA"/>
</dbReference>
<protein>
    <recommendedName>
        <fullName evidence="2">histidine kinase</fullName>
        <ecNumber evidence="2">2.7.13.3</ecNumber>
    </recommendedName>
</protein>
<dbReference type="PROSITE" id="PS50109">
    <property type="entry name" value="HIS_KIN"/>
    <property type="match status" value="1"/>
</dbReference>
<dbReference type="Pfam" id="PF02518">
    <property type="entry name" value="HATPase_c"/>
    <property type="match status" value="1"/>
</dbReference>
<keyword evidence="3" id="KW-0597">Phosphoprotein</keyword>
<evidence type="ECO:0000313" key="11">
    <source>
        <dbReference type="EMBL" id="MBB5402286.1"/>
    </source>
</evidence>
<evidence type="ECO:0000256" key="7">
    <source>
        <dbReference type="ARBA" id="ARBA00022840"/>
    </source>
</evidence>
<organism evidence="11 12">
    <name type="scientific">Paraburkholderia youngii</name>
    <dbReference type="NCBI Taxonomy" id="2782701"/>
    <lineage>
        <taxon>Bacteria</taxon>
        <taxon>Pseudomonadati</taxon>
        <taxon>Pseudomonadota</taxon>
        <taxon>Betaproteobacteria</taxon>
        <taxon>Burkholderiales</taxon>
        <taxon>Burkholderiaceae</taxon>
        <taxon>Paraburkholderia</taxon>
    </lineage>
</organism>
<name>A0A7W8P3J1_9BURK</name>
<evidence type="ECO:0000256" key="6">
    <source>
        <dbReference type="ARBA" id="ARBA00022777"/>
    </source>
</evidence>
<accession>A0A7W8P3J1</accession>
<evidence type="ECO:0000259" key="10">
    <source>
        <dbReference type="PROSITE" id="PS50109"/>
    </source>
</evidence>
<dbReference type="InterPro" id="IPR004358">
    <property type="entry name" value="Sig_transdc_His_kin-like_C"/>
</dbReference>
<evidence type="ECO:0000313" key="12">
    <source>
        <dbReference type="Proteomes" id="UP000592820"/>
    </source>
</evidence>
<keyword evidence="6 11" id="KW-0418">Kinase</keyword>